<dbReference type="GO" id="GO:0005576">
    <property type="term" value="C:extracellular region"/>
    <property type="evidence" value="ECO:0007669"/>
    <property type="project" value="InterPro"/>
</dbReference>
<accession>A0AAJ7X8R3</accession>
<dbReference type="InterPro" id="IPR036048">
    <property type="entry name" value="Interleukin_8-like_sf"/>
</dbReference>
<protein>
    <submittedName>
        <fullName evidence="3">Uncharacterized protein LOC116951036 isoform X2</fullName>
    </submittedName>
</protein>
<name>A0AAJ7X8R3_PETMA</name>
<dbReference type="SUPFAM" id="SSF54117">
    <property type="entry name" value="Interleukin 8-like chemokines"/>
    <property type="match status" value="1"/>
</dbReference>
<dbReference type="Proteomes" id="UP001318040">
    <property type="component" value="Chromosome 41"/>
</dbReference>
<dbReference type="AlphaFoldDB" id="A0AAJ7X8R3"/>
<feature type="chain" id="PRO_5042591756" evidence="1">
    <location>
        <begin position="29"/>
        <end position="116"/>
    </location>
</feature>
<keyword evidence="2" id="KW-1185">Reference proteome</keyword>
<reference evidence="3" key="1">
    <citation type="submission" date="2025-08" db="UniProtKB">
        <authorList>
            <consortium name="RefSeq"/>
        </authorList>
    </citation>
    <scope>IDENTIFICATION</scope>
    <source>
        <tissue evidence="3">Sperm</tissue>
    </source>
</reference>
<sequence length="116" mass="12794">MGISVNPCALTVILILILFSVAWTLADGAGMHQRPCHCVKLLSAEYTARLRGGHLSCIYPARRSHGCPSAVVAKLHQGLSVCLSLKEKRVRRWIAVSECGHGKRSVRGRRRIHCCH</sequence>
<gene>
    <name evidence="3" type="primary">LOC116951036</name>
</gene>
<dbReference type="GeneID" id="116951036"/>
<organism evidence="2 3">
    <name type="scientific">Petromyzon marinus</name>
    <name type="common">Sea lamprey</name>
    <dbReference type="NCBI Taxonomy" id="7757"/>
    <lineage>
        <taxon>Eukaryota</taxon>
        <taxon>Metazoa</taxon>
        <taxon>Chordata</taxon>
        <taxon>Craniata</taxon>
        <taxon>Vertebrata</taxon>
        <taxon>Cyclostomata</taxon>
        <taxon>Hyperoartia</taxon>
        <taxon>Petromyzontiformes</taxon>
        <taxon>Petromyzontidae</taxon>
        <taxon>Petromyzon</taxon>
    </lineage>
</organism>
<dbReference type="GO" id="GO:0006955">
    <property type="term" value="P:immune response"/>
    <property type="evidence" value="ECO:0007669"/>
    <property type="project" value="InterPro"/>
</dbReference>
<evidence type="ECO:0000313" key="3">
    <source>
        <dbReference type="RefSeq" id="XP_032825202.1"/>
    </source>
</evidence>
<feature type="signal peptide" evidence="1">
    <location>
        <begin position="1"/>
        <end position="28"/>
    </location>
</feature>
<keyword evidence="1" id="KW-0732">Signal</keyword>
<evidence type="ECO:0000313" key="2">
    <source>
        <dbReference type="Proteomes" id="UP001318040"/>
    </source>
</evidence>
<proteinExistence type="predicted"/>
<dbReference type="GO" id="GO:0008009">
    <property type="term" value="F:chemokine activity"/>
    <property type="evidence" value="ECO:0007669"/>
    <property type="project" value="InterPro"/>
</dbReference>
<dbReference type="RefSeq" id="XP_032825202.1">
    <property type="nucleotide sequence ID" value="XM_032969311.1"/>
</dbReference>
<evidence type="ECO:0000256" key="1">
    <source>
        <dbReference type="SAM" id="SignalP"/>
    </source>
</evidence>